<comment type="caution">
    <text evidence="3">The sequence shown here is derived from an EMBL/GenBank/DDBJ whole genome shotgun (WGS) entry which is preliminary data.</text>
</comment>
<dbReference type="SUPFAM" id="SSF50998">
    <property type="entry name" value="Quinoprotein alcohol dehydrogenase-like"/>
    <property type="match status" value="1"/>
</dbReference>
<name>A0AA91PWH7_CLALS</name>
<dbReference type="Gene3D" id="2.130.10.10">
    <property type="entry name" value="YVTN repeat-like/Quinoprotein amine dehydrogenase"/>
    <property type="match status" value="1"/>
</dbReference>
<feature type="region of interest" description="Disordered" evidence="1">
    <location>
        <begin position="514"/>
        <end position="551"/>
    </location>
</feature>
<proteinExistence type="predicted"/>
<dbReference type="Pfam" id="PF10433">
    <property type="entry name" value="Beta-prop_RSE1_1st"/>
    <property type="match status" value="1"/>
</dbReference>
<accession>A0AA91PWH7</accession>
<organism evidence="3 4">
    <name type="scientific">Clavispora lusitaniae</name>
    <name type="common">Candida lusitaniae</name>
    <dbReference type="NCBI Taxonomy" id="36911"/>
    <lineage>
        <taxon>Eukaryota</taxon>
        <taxon>Fungi</taxon>
        <taxon>Dikarya</taxon>
        <taxon>Ascomycota</taxon>
        <taxon>Saccharomycotina</taxon>
        <taxon>Pichiomycetes</taxon>
        <taxon>Metschnikowiaceae</taxon>
        <taxon>Clavispora</taxon>
    </lineage>
</organism>
<reference evidence="3 4" key="1">
    <citation type="submission" date="2017-04" db="EMBL/GenBank/DDBJ databases">
        <title>Draft genome of the yeast Clavispora lusitaniae type strain CBS 6936.</title>
        <authorList>
            <person name="Durrens P."/>
            <person name="Klopp C."/>
            <person name="Biteau N."/>
            <person name="Fitton-Ouhabi V."/>
            <person name="Dementhon K."/>
            <person name="Accoceberry I."/>
            <person name="Sherman D.J."/>
            <person name="Noel T."/>
        </authorList>
    </citation>
    <scope>NUCLEOTIDE SEQUENCE [LARGE SCALE GENOMIC DNA]</scope>
    <source>
        <strain evidence="3 4">CBS 6936</strain>
    </source>
</reference>
<evidence type="ECO:0000313" key="4">
    <source>
        <dbReference type="Proteomes" id="UP000195602"/>
    </source>
</evidence>
<evidence type="ECO:0000256" key="1">
    <source>
        <dbReference type="SAM" id="MobiDB-lite"/>
    </source>
</evidence>
<gene>
    <name evidence="3" type="ORF">A9F13_16g00979</name>
</gene>
<protein>
    <recommendedName>
        <fullName evidence="2">RSE1/DDB1/CPSF1 first beta-propeller domain-containing protein</fullName>
    </recommendedName>
</protein>
<dbReference type="InterPro" id="IPR050358">
    <property type="entry name" value="RSE1/DDB1/CFT1"/>
</dbReference>
<evidence type="ECO:0000313" key="3">
    <source>
        <dbReference type="EMBL" id="OVF06996.1"/>
    </source>
</evidence>
<feature type="compositionally biased region" description="Basic and acidic residues" evidence="1">
    <location>
        <begin position="541"/>
        <end position="551"/>
    </location>
</feature>
<dbReference type="Proteomes" id="UP000195602">
    <property type="component" value="Unassembled WGS sequence"/>
</dbReference>
<feature type="compositionally biased region" description="Polar residues" evidence="1">
    <location>
        <begin position="172"/>
        <end position="186"/>
    </location>
</feature>
<feature type="domain" description="RSE1/DDB1/CPSF1 first beta-propeller" evidence="2">
    <location>
        <begin position="21"/>
        <end position="395"/>
    </location>
</feature>
<evidence type="ECO:0000259" key="2">
    <source>
        <dbReference type="Pfam" id="PF10433"/>
    </source>
</evidence>
<dbReference type="PANTHER" id="PTHR10644">
    <property type="entry name" value="DNA REPAIR/RNA PROCESSING CPSF FAMILY"/>
    <property type="match status" value="1"/>
</dbReference>
<dbReference type="InterPro" id="IPR011047">
    <property type="entry name" value="Quinoprotein_ADH-like_sf"/>
</dbReference>
<dbReference type="InterPro" id="IPR018846">
    <property type="entry name" value="Beta-prop_RSE1/DDB1/CPSF1_1st"/>
</dbReference>
<dbReference type="KEGG" id="clus:A9F13_16g00979"/>
<sequence>MHVLRSVCLPSSPQAVVSAQLAPAETHLAVARQAVVEVYKFDPKKPAYLVSRRSLQFPSPVDALAVIPAKLWPGAGDSVQTDTLAVLAANTLHLVRLVADTLQIIHRVTLANVEGQGRCTETPPSMIVLSGAKYLYLVMHVFQGFVTAVDLQQIFSANDDEPRKAKRARRNTGGSSHARSWTGSMTATPGEARVARTYNIGQVAVQQIVAVPGKEPTFALLYRDIEFNYSLRHYSFASLSHALVVSRQMSEFSDAPSLAFAALDGVVVASDLHMYYFPNSGQVEEYPVATTHDVTRNSENTVMTLGLYSDYLGASFSAHVALDSDRHLLVSDMGHTLLLTLSGSVRASTTRVTWFKVEDVGLSTVASSLAYLGPNVVFAASRLSRSLLFQLKKGKGSFGTTTVRVLAFLPSSPPVLDMHAIKGQDGLVVAQGGLHSGELVVRTSQQFAAVNSTGQTRSADAKAFQITYAGRDKVCYTLTREGKKGCNGEMYFWKSKDILAFEREDNWKEHDWYKDKDQDNESSENTQRLNDTEDSDEASDDSDRLNPSDERNIGKTYFSDGFVYLEGTFFVLETNILRKIPLPFEQPASLSVFEEEDAVHFIVSSWCGRLCWIISSDEGLHIYLNTETSLKGHVSAAIYPLSNEENLLVAVDGTGNFEQQLFVGKTLKNKISTKIEVDLDTLFRYRNEKKLFLRSSRKIYLLHPSDSPFLSLSFVTSTQSPMLDCQSIPHPDGKNRFLIVYAQGRLESLVYQKLPLNHNTFFSDKLVLQAISLERRNVIVAILLELKPNKSTGKMDKLTSIVLYDRKTLQVYDTVAEDPGSNFVGLCALGSGSGLKDGHFVAVCKSDYPSKLFPIFKVQGTRIVKFASPQLEGSYPKPLTAVKVKCYDGVLHVIGNRYITLELDMEDDQFIWTSRFRAPLCTLLTFGVDVVQVGGQVFIADVSRGLLTYNAAKDEMESMKTVCSPYFITVLASFQDKLLIYGDSAGNIGALSVRKGNDQVTYEQKFGFNVGDQVNTICVKNDTLYIGTSGGGIFRVDDVEISPTLASVYEKKSTEARLLVKPWKTFDDDVHEIEGIYDGDFLCKEMMEGSEEEIRNEIDRISYMTTRN</sequence>
<dbReference type="EMBL" id="LYUB02000016">
    <property type="protein sequence ID" value="OVF06996.1"/>
    <property type="molecule type" value="Genomic_DNA"/>
</dbReference>
<dbReference type="AlphaFoldDB" id="A0AA91PWH7"/>
<feature type="region of interest" description="Disordered" evidence="1">
    <location>
        <begin position="160"/>
        <end position="186"/>
    </location>
</feature>
<dbReference type="InterPro" id="IPR015943">
    <property type="entry name" value="WD40/YVTN_repeat-like_dom_sf"/>
</dbReference>